<dbReference type="AlphaFoldDB" id="A0A284VM69"/>
<keyword evidence="3" id="KW-1185">Reference proteome</keyword>
<accession>A0A284VM69</accession>
<evidence type="ECO:0000256" key="1">
    <source>
        <dbReference type="SAM" id="MobiDB-lite"/>
    </source>
</evidence>
<organism evidence="2 3">
    <name type="scientific">Candidatus Methanoperedens nitratireducens</name>
    <dbReference type="NCBI Taxonomy" id="1392998"/>
    <lineage>
        <taxon>Archaea</taxon>
        <taxon>Methanobacteriati</taxon>
        <taxon>Methanobacteriota</taxon>
        <taxon>Stenosarchaea group</taxon>
        <taxon>Methanomicrobia</taxon>
        <taxon>Methanosarcinales</taxon>
        <taxon>ANME-2 cluster</taxon>
        <taxon>Candidatus Methanoperedentaceae</taxon>
        <taxon>Candidatus Methanoperedens</taxon>
    </lineage>
</organism>
<evidence type="ECO:0000313" key="3">
    <source>
        <dbReference type="Proteomes" id="UP000218615"/>
    </source>
</evidence>
<protein>
    <submittedName>
        <fullName evidence="2">Uncharacterized protein</fullName>
    </submittedName>
</protein>
<feature type="region of interest" description="Disordered" evidence="1">
    <location>
        <begin position="23"/>
        <end position="45"/>
    </location>
</feature>
<reference evidence="3" key="1">
    <citation type="submission" date="2017-06" db="EMBL/GenBank/DDBJ databases">
        <authorList>
            <person name="Cremers G."/>
        </authorList>
    </citation>
    <scope>NUCLEOTIDE SEQUENCE [LARGE SCALE GENOMIC DNA]</scope>
</reference>
<proteinExistence type="predicted"/>
<name>A0A284VM69_9EURY</name>
<sequence length="45" mass="4928">MRDCVPKRIYGGKIHEENIGTITAGISSSRNDDASNGKHNNWNGN</sequence>
<dbReference type="Proteomes" id="UP000218615">
    <property type="component" value="Unassembled WGS sequence"/>
</dbReference>
<gene>
    <name evidence="2" type="ORF">MNV_180012</name>
</gene>
<evidence type="ECO:0000313" key="2">
    <source>
        <dbReference type="EMBL" id="SNQ60380.1"/>
    </source>
</evidence>
<dbReference type="EMBL" id="FZMP01000090">
    <property type="protein sequence ID" value="SNQ60380.1"/>
    <property type="molecule type" value="Genomic_DNA"/>
</dbReference>